<dbReference type="HAMAP" id="MF_00129">
    <property type="entry name" value="MnmG_GidA"/>
    <property type="match status" value="1"/>
</dbReference>
<comment type="caution">
    <text evidence="14">The sequence shown here is derived from an EMBL/GenBank/DDBJ whole genome shotgun (WGS) entry which is preliminary data.</text>
</comment>
<dbReference type="Proteomes" id="UP000297597">
    <property type="component" value="Unassembled WGS sequence"/>
</dbReference>
<evidence type="ECO:0000256" key="12">
    <source>
        <dbReference type="HAMAP-Rule" id="MF_00129"/>
    </source>
</evidence>
<evidence type="ECO:0000256" key="9">
    <source>
        <dbReference type="ARBA" id="ARBA00023027"/>
    </source>
</evidence>
<dbReference type="InterPro" id="IPR047001">
    <property type="entry name" value="MnmG_C_subdom"/>
</dbReference>
<keyword evidence="7 12" id="KW-0819">tRNA processing</keyword>
<accession>A0A4Y7RY98</accession>
<dbReference type="FunFam" id="3.50.50.60:FF:000002">
    <property type="entry name" value="tRNA uridine 5-carboxymethylaminomethyl modification enzyme MnmG"/>
    <property type="match status" value="1"/>
</dbReference>
<dbReference type="FunFam" id="1.10.150.570:FF:000001">
    <property type="entry name" value="tRNA uridine 5-carboxymethylaminomethyl modification enzyme MnmG"/>
    <property type="match status" value="1"/>
</dbReference>
<evidence type="ECO:0000256" key="8">
    <source>
        <dbReference type="ARBA" id="ARBA00022827"/>
    </source>
</evidence>
<dbReference type="PANTHER" id="PTHR11806:SF0">
    <property type="entry name" value="PROTEIN MTO1 HOMOLOG, MITOCHONDRIAL"/>
    <property type="match status" value="1"/>
</dbReference>
<dbReference type="InterPro" id="IPR004416">
    <property type="entry name" value="MnmG"/>
</dbReference>
<dbReference type="InterPro" id="IPR020595">
    <property type="entry name" value="MnmG-rel_CS"/>
</dbReference>
<protein>
    <recommendedName>
        <fullName evidence="4 12">tRNA uridine 5-carboxymethylaminomethyl modification enzyme MnmG</fullName>
    </recommendedName>
    <alternativeName>
        <fullName evidence="11 12">Glucose-inhibited division protein A</fullName>
    </alternativeName>
</protein>
<dbReference type="InterPro" id="IPR036188">
    <property type="entry name" value="FAD/NAD-bd_sf"/>
</dbReference>
<comment type="similarity">
    <text evidence="3 12">Belongs to the MnmG family.</text>
</comment>
<dbReference type="OrthoDB" id="9815560at2"/>
<evidence type="ECO:0000259" key="13">
    <source>
        <dbReference type="SMART" id="SM01228"/>
    </source>
</evidence>
<dbReference type="Pfam" id="PF13932">
    <property type="entry name" value="SAM_GIDA_C"/>
    <property type="match status" value="1"/>
</dbReference>
<evidence type="ECO:0000256" key="4">
    <source>
        <dbReference type="ARBA" id="ARBA00020461"/>
    </source>
</evidence>
<keyword evidence="8 12" id="KW-0274">FAD</keyword>
<dbReference type="PROSITE" id="PS01280">
    <property type="entry name" value="GIDA_1"/>
    <property type="match status" value="1"/>
</dbReference>
<evidence type="ECO:0000256" key="11">
    <source>
        <dbReference type="ARBA" id="ARBA00031800"/>
    </source>
</evidence>
<dbReference type="PANTHER" id="PTHR11806">
    <property type="entry name" value="GLUCOSE INHIBITED DIVISION PROTEIN A"/>
    <property type="match status" value="1"/>
</dbReference>
<dbReference type="PROSITE" id="PS01281">
    <property type="entry name" value="GIDA_2"/>
    <property type="match status" value="1"/>
</dbReference>
<dbReference type="InterPro" id="IPR002218">
    <property type="entry name" value="MnmG-rel"/>
</dbReference>
<feature type="binding site" evidence="12">
    <location>
        <position position="181"/>
    </location>
    <ligand>
        <name>FAD</name>
        <dbReference type="ChEBI" id="CHEBI:57692"/>
    </ligand>
</feature>
<comment type="cofactor">
    <cofactor evidence="1 12">
        <name>FAD</name>
        <dbReference type="ChEBI" id="CHEBI:57692"/>
    </cofactor>
</comment>
<evidence type="ECO:0000256" key="5">
    <source>
        <dbReference type="ARBA" id="ARBA00022490"/>
    </source>
</evidence>
<evidence type="ECO:0000256" key="1">
    <source>
        <dbReference type="ARBA" id="ARBA00001974"/>
    </source>
</evidence>
<dbReference type="Pfam" id="PF01134">
    <property type="entry name" value="GIDA"/>
    <property type="match status" value="1"/>
</dbReference>
<feature type="binding site" evidence="12">
    <location>
        <begin position="14"/>
        <end position="19"/>
    </location>
    <ligand>
        <name>FAD</name>
        <dbReference type="ChEBI" id="CHEBI:57692"/>
    </ligand>
</feature>
<dbReference type="GO" id="GO:0030488">
    <property type="term" value="P:tRNA methylation"/>
    <property type="evidence" value="ECO:0007669"/>
    <property type="project" value="TreeGrafter"/>
</dbReference>
<comment type="function">
    <text evidence="2 12">NAD-binding protein involved in the addition of a carboxymethylaminomethyl (cmnm) group at the wobble position (U34) of certain tRNAs, forming tRNA-cmnm(5)s(2)U34.</text>
</comment>
<comment type="subcellular location">
    <subcellularLocation>
        <location evidence="12">Cytoplasm</location>
    </subcellularLocation>
</comment>
<dbReference type="InterPro" id="IPR049312">
    <property type="entry name" value="GIDA_C_N"/>
</dbReference>
<dbReference type="Gene3D" id="3.50.50.60">
    <property type="entry name" value="FAD/NAD(P)-binding domain"/>
    <property type="match status" value="2"/>
</dbReference>
<comment type="subunit">
    <text evidence="10 12">Homodimer. Heterotetramer of two MnmE and two MnmG subunits.</text>
</comment>
<evidence type="ECO:0000256" key="6">
    <source>
        <dbReference type="ARBA" id="ARBA00022630"/>
    </source>
</evidence>
<dbReference type="Gene3D" id="1.10.150.570">
    <property type="entry name" value="GidA associated domain, C-terminal subdomain"/>
    <property type="match status" value="1"/>
</dbReference>
<dbReference type="GO" id="GO:0005829">
    <property type="term" value="C:cytosol"/>
    <property type="evidence" value="ECO:0007669"/>
    <property type="project" value="TreeGrafter"/>
</dbReference>
<dbReference type="Pfam" id="PF21680">
    <property type="entry name" value="GIDA_C_1st"/>
    <property type="match status" value="1"/>
</dbReference>
<evidence type="ECO:0000256" key="7">
    <source>
        <dbReference type="ARBA" id="ARBA00022694"/>
    </source>
</evidence>
<feature type="binding site" evidence="12">
    <location>
        <begin position="273"/>
        <end position="287"/>
    </location>
    <ligand>
        <name>NAD(+)</name>
        <dbReference type="ChEBI" id="CHEBI:57540"/>
    </ligand>
</feature>
<proteinExistence type="inferred from homology"/>
<dbReference type="InterPro" id="IPR026904">
    <property type="entry name" value="MnmG_C"/>
</dbReference>
<feature type="domain" description="tRNA uridine 5-carboxymethylaminomethyl modification enzyme C-terminal subdomain" evidence="13">
    <location>
        <begin position="546"/>
        <end position="617"/>
    </location>
</feature>
<dbReference type="AlphaFoldDB" id="A0A4Y7RY98"/>
<evidence type="ECO:0000313" key="14">
    <source>
        <dbReference type="EMBL" id="TEB13706.1"/>
    </source>
</evidence>
<dbReference type="NCBIfam" id="TIGR00136">
    <property type="entry name" value="mnmG_gidA"/>
    <property type="match status" value="1"/>
</dbReference>
<evidence type="ECO:0000313" key="15">
    <source>
        <dbReference type="Proteomes" id="UP000297597"/>
    </source>
</evidence>
<sequence>MEYFAGKYDVLVVGAGHAGCEAGLASARMGCRTCVLTLNMDNVALMPCNPAVGGPAKGHLVREVDALGGEIGLNTDRHSIQMRLLNTAKGPAVHALRAQADKKSYQAGMKQVLERQPLLDLKQATVERLLVEKGKVCGAVTSTGARFEAEAVVLTTGTYLKGRIVIGDLSFPGGPNGQFPSVGLSDSLIDLGLRLGRFKTGTPARVDAGSIDFSRMIIQPGDDITHNFSFMSDIDHREQLPCWLTYTNEETHRVIRENLYRAPLYTGAIQSMGPRYCPSIETKVVRFSDKPAHQVFIEPEGRNTSEMYVQGMSTSLPEDVQLAMLRTLPGLEKVEIMRVGYAIEYDYLIPAQLTLWLAVKEIPGLFAAGQINGTSGYEEAAAQGIMAGINAALYVKGREPFTLTRADAYTGVMIDDLVTKELDEPYRMLTSRAEYRLLLRQDNADLRLTEKGYQIGLVTAERYKMFERKKTLVEEEKNRLERTMVPVSGEVKKVLEQMKSAALPQQGASLAGLLRRPEIGYEQLLQLPLEHPELPPEVREQVEIQIKYEGYIKKQQAQVERFRRMEEKKIPYDLDYSQAQGLSLEAREKMEQVRPVSIGQAARIAGVTPADISVLLIHLEQKRRRQTTRQD</sequence>
<dbReference type="RefSeq" id="WP_134212019.1">
    <property type="nucleotide sequence ID" value="NZ_QFFZ01000001.1"/>
</dbReference>
<keyword evidence="9 12" id="KW-0520">NAD</keyword>
<dbReference type="InterPro" id="IPR044920">
    <property type="entry name" value="MnmG_C_subdom_sf"/>
</dbReference>
<dbReference type="GO" id="GO:0002098">
    <property type="term" value="P:tRNA wobble uridine modification"/>
    <property type="evidence" value="ECO:0007669"/>
    <property type="project" value="InterPro"/>
</dbReference>
<evidence type="ECO:0000256" key="10">
    <source>
        <dbReference type="ARBA" id="ARBA00025948"/>
    </source>
</evidence>
<name>A0A4Y7RY98_9FIRM</name>
<dbReference type="GO" id="GO:0050660">
    <property type="term" value="F:flavin adenine dinucleotide binding"/>
    <property type="evidence" value="ECO:0007669"/>
    <property type="project" value="UniProtKB-UniRule"/>
</dbReference>
<dbReference type="InterPro" id="IPR040131">
    <property type="entry name" value="MnmG_N"/>
</dbReference>
<dbReference type="Gene3D" id="1.10.10.1800">
    <property type="entry name" value="tRNA uridine 5-carboxymethylaminomethyl modification enzyme MnmG/GidA"/>
    <property type="match status" value="1"/>
</dbReference>
<evidence type="ECO:0000256" key="2">
    <source>
        <dbReference type="ARBA" id="ARBA00003717"/>
    </source>
</evidence>
<dbReference type="EMBL" id="QFFZ01000001">
    <property type="protein sequence ID" value="TEB13706.1"/>
    <property type="molecule type" value="Genomic_DNA"/>
</dbReference>
<keyword evidence="15" id="KW-1185">Reference proteome</keyword>
<dbReference type="FunFam" id="1.10.10.1800:FF:000001">
    <property type="entry name" value="tRNA uridine 5-carboxymethylaminomethyl modification enzyme MnmG"/>
    <property type="match status" value="1"/>
</dbReference>
<organism evidence="14 15">
    <name type="scientific">Pelotomaculum propionicicum</name>
    <dbReference type="NCBI Taxonomy" id="258475"/>
    <lineage>
        <taxon>Bacteria</taxon>
        <taxon>Bacillati</taxon>
        <taxon>Bacillota</taxon>
        <taxon>Clostridia</taxon>
        <taxon>Eubacteriales</taxon>
        <taxon>Desulfotomaculaceae</taxon>
        <taxon>Pelotomaculum</taxon>
    </lineage>
</organism>
<keyword evidence="6 12" id="KW-0285">Flavoprotein</keyword>
<dbReference type="SUPFAM" id="SSF51905">
    <property type="entry name" value="FAD/NAD(P)-binding domain"/>
    <property type="match status" value="1"/>
</dbReference>
<gene>
    <name evidence="12 14" type="primary">mnmG</name>
    <name evidence="12" type="synonym">gidA</name>
    <name evidence="14" type="ORF">Pmgp_00109</name>
</gene>
<dbReference type="SMART" id="SM01228">
    <property type="entry name" value="GIDA_assoc_3"/>
    <property type="match status" value="1"/>
</dbReference>
<reference evidence="14 15" key="1">
    <citation type="journal article" date="2018" name="Environ. Microbiol.">
        <title>Novel energy conservation strategies and behaviour of Pelotomaculum schinkii driving syntrophic propionate catabolism.</title>
        <authorList>
            <person name="Hidalgo-Ahumada C.A.P."/>
            <person name="Nobu M.K."/>
            <person name="Narihiro T."/>
            <person name="Tamaki H."/>
            <person name="Liu W.T."/>
            <person name="Kamagata Y."/>
            <person name="Stams A.J.M."/>
            <person name="Imachi H."/>
            <person name="Sousa D.Z."/>
        </authorList>
    </citation>
    <scope>NUCLEOTIDE SEQUENCE [LARGE SCALE GENOMIC DNA]</scope>
    <source>
        <strain evidence="14 15">MGP</strain>
    </source>
</reference>
<feature type="binding site" evidence="12">
    <location>
        <position position="126"/>
    </location>
    <ligand>
        <name>FAD</name>
        <dbReference type="ChEBI" id="CHEBI:57692"/>
    </ligand>
</feature>
<feature type="binding site" evidence="12">
    <location>
        <position position="370"/>
    </location>
    <ligand>
        <name>FAD</name>
        <dbReference type="ChEBI" id="CHEBI:57692"/>
    </ligand>
</feature>
<keyword evidence="5 12" id="KW-0963">Cytoplasm</keyword>
<evidence type="ECO:0000256" key="3">
    <source>
        <dbReference type="ARBA" id="ARBA00007653"/>
    </source>
</evidence>